<comment type="caution">
    <text evidence="3">The sequence shown here is derived from an EMBL/GenBank/DDBJ whole genome shotgun (WGS) entry which is preliminary data.</text>
</comment>
<dbReference type="PANTHER" id="PTHR32060:SF30">
    <property type="entry name" value="CARBOXY-TERMINAL PROCESSING PROTEASE CTPA"/>
    <property type="match status" value="1"/>
</dbReference>
<dbReference type="Pfam" id="PF03572">
    <property type="entry name" value="Peptidase_S41"/>
    <property type="match status" value="1"/>
</dbReference>
<dbReference type="InterPro" id="IPR029045">
    <property type="entry name" value="ClpP/crotonase-like_dom_sf"/>
</dbReference>
<dbReference type="Proteomes" id="UP001595998">
    <property type="component" value="Unassembled WGS sequence"/>
</dbReference>
<protein>
    <submittedName>
        <fullName evidence="3">S41 family peptidase</fullName>
    </submittedName>
</protein>
<dbReference type="InterPro" id="IPR036034">
    <property type="entry name" value="PDZ_sf"/>
</dbReference>
<keyword evidence="1" id="KW-0732">Signal</keyword>
<dbReference type="SUPFAM" id="SSF50156">
    <property type="entry name" value="PDZ domain-like"/>
    <property type="match status" value="1"/>
</dbReference>
<gene>
    <name evidence="3" type="ORF">ACFOZ9_01345</name>
</gene>
<name>A0ABV8XJV0_9DEIO</name>
<sequence length="344" mass="36173">MRLSLVGLVAASLSLSLSGASAGGTAGEGRVDGYAVFNEAARMLGAHYAGPDMLRVGPLLESERAALVLKCPVSQPSPQTSGRAAVEHVVTALHDGHTSVLWGVDADMVRSPSYVKRTGMWTSVAPSGDLRVYHVDDPSGAASAGVRPGDVVVAVEGQPEAGSPAALARQVRVAEEQGAPFVLRLKRGEQMQKVTLTGRLALGWPLPSLSWDGKVAVIALPSLTLGSGMRFANLVTEADRLGATGLIVDVRQNQGGKITDLLIAAQALNANTLDLCSVGRGGQRLEDWTNFSRQYDNPDKYVYTRWNKPLVVLTSGRTASSGEVLAYLARRAGARIVGKRPTAS</sequence>
<dbReference type="InterPro" id="IPR005151">
    <property type="entry name" value="Tail-specific_protease"/>
</dbReference>
<dbReference type="Gene3D" id="2.30.42.10">
    <property type="match status" value="1"/>
</dbReference>
<proteinExistence type="predicted"/>
<organism evidence="3 4">
    <name type="scientific">Deinococcus navajonensis</name>
    <dbReference type="NCBI Taxonomy" id="309884"/>
    <lineage>
        <taxon>Bacteria</taxon>
        <taxon>Thermotogati</taxon>
        <taxon>Deinococcota</taxon>
        <taxon>Deinococci</taxon>
        <taxon>Deinococcales</taxon>
        <taxon>Deinococcaceae</taxon>
        <taxon>Deinococcus</taxon>
    </lineage>
</organism>
<feature type="chain" id="PRO_5047264203" evidence="1">
    <location>
        <begin position="23"/>
        <end position="344"/>
    </location>
</feature>
<dbReference type="EMBL" id="JBHSEH010000004">
    <property type="protein sequence ID" value="MFC4424837.1"/>
    <property type="molecule type" value="Genomic_DNA"/>
</dbReference>
<feature type="signal peptide" evidence="1">
    <location>
        <begin position="1"/>
        <end position="22"/>
    </location>
</feature>
<dbReference type="Gene3D" id="3.90.226.10">
    <property type="entry name" value="2-enoyl-CoA Hydratase, Chain A, domain 1"/>
    <property type="match status" value="1"/>
</dbReference>
<reference evidence="4" key="1">
    <citation type="journal article" date="2019" name="Int. J. Syst. Evol. Microbiol.">
        <title>The Global Catalogue of Microorganisms (GCM) 10K type strain sequencing project: providing services to taxonomists for standard genome sequencing and annotation.</title>
        <authorList>
            <consortium name="The Broad Institute Genomics Platform"/>
            <consortium name="The Broad Institute Genome Sequencing Center for Infectious Disease"/>
            <person name="Wu L."/>
            <person name="Ma J."/>
        </authorList>
    </citation>
    <scope>NUCLEOTIDE SEQUENCE [LARGE SCALE GENOMIC DNA]</scope>
    <source>
        <strain evidence="4">CCUG 56029</strain>
    </source>
</reference>
<accession>A0ABV8XJV0</accession>
<evidence type="ECO:0000259" key="2">
    <source>
        <dbReference type="Pfam" id="PF03572"/>
    </source>
</evidence>
<dbReference type="PANTHER" id="PTHR32060">
    <property type="entry name" value="TAIL-SPECIFIC PROTEASE"/>
    <property type="match status" value="1"/>
</dbReference>
<dbReference type="RefSeq" id="WP_380035423.1">
    <property type="nucleotide sequence ID" value="NZ_JBHSEH010000004.1"/>
</dbReference>
<evidence type="ECO:0000313" key="4">
    <source>
        <dbReference type="Proteomes" id="UP001595998"/>
    </source>
</evidence>
<dbReference type="SUPFAM" id="SSF52096">
    <property type="entry name" value="ClpP/crotonase"/>
    <property type="match status" value="1"/>
</dbReference>
<keyword evidence="4" id="KW-1185">Reference proteome</keyword>
<feature type="domain" description="Tail specific protease" evidence="2">
    <location>
        <begin position="214"/>
        <end position="342"/>
    </location>
</feature>
<evidence type="ECO:0000256" key="1">
    <source>
        <dbReference type="SAM" id="SignalP"/>
    </source>
</evidence>
<evidence type="ECO:0000313" key="3">
    <source>
        <dbReference type="EMBL" id="MFC4424837.1"/>
    </source>
</evidence>
<dbReference type="Gene3D" id="3.30.750.44">
    <property type="match status" value="1"/>
</dbReference>